<dbReference type="RefSeq" id="WP_228050919.1">
    <property type="nucleotide sequence ID" value="NZ_JADEYS010000015.1"/>
</dbReference>
<organism evidence="1 2">
    <name type="scientific">Pontibacterium sinense</name>
    <dbReference type="NCBI Taxonomy" id="2781979"/>
    <lineage>
        <taxon>Bacteria</taxon>
        <taxon>Pseudomonadati</taxon>
        <taxon>Pseudomonadota</taxon>
        <taxon>Gammaproteobacteria</taxon>
        <taxon>Oceanospirillales</taxon>
        <taxon>Oceanospirillaceae</taxon>
        <taxon>Pontibacterium</taxon>
    </lineage>
</organism>
<dbReference type="EMBL" id="JADEYS010000015">
    <property type="protein sequence ID" value="MBE9398473.1"/>
    <property type="molecule type" value="Genomic_DNA"/>
</dbReference>
<sequence>MMKIIIRVTSERDGTECYINTDNIVYFTQQDGEAGTRLYFTSGEISHLIVKETPQHILQQIRQL</sequence>
<evidence type="ECO:0000313" key="1">
    <source>
        <dbReference type="EMBL" id="MBE9398473.1"/>
    </source>
</evidence>
<reference evidence="1" key="1">
    <citation type="submission" date="2020-10" db="EMBL/GenBank/DDBJ databases">
        <title>Bacterium isolated from coastal waters sediment.</title>
        <authorList>
            <person name="Chen R.-J."/>
            <person name="Lu D.-C."/>
            <person name="Zhu K.-L."/>
            <person name="Du Z.-J."/>
        </authorList>
    </citation>
    <scope>NUCLEOTIDE SEQUENCE</scope>
    <source>
        <strain evidence="1">N1Y112</strain>
    </source>
</reference>
<gene>
    <name evidence="1" type="ORF">IOQ59_14525</name>
</gene>
<dbReference type="AlphaFoldDB" id="A0A8J7FLK9"/>
<evidence type="ECO:0000313" key="2">
    <source>
        <dbReference type="Proteomes" id="UP000640333"/>
    </source>
</evidence>
<keyword evidence="2" id="KW-1185">Reference proteome</keyword>
<proteinExistence type="predicted"/>
<accession>A0A8J7FLK9</accession>
<protein>
    <submittedName>
        <fullName evidence="1">Uncharacterized protein</fullName>
    </submittedName>
</protein>
<dbReference type="Proteomes" id="UP000640333">
    <property type="component" value="Unassembled WGS sequence"/>
</dbReference>
<name>A0A8J7FLK9_9GAMM</name>
<comment type="caution">
    <text evidence="1">The sequence shown here is derived from an EMBL/GenBank/DDBJ whole genome shotgun (WGS) entry which is preliminary data.</text>
</comment>